<feature type="binding site" evidence="5">
    <location>
        <position position="154"/>
    </location>
    <ligand>
        <name>ATP</name>
        <dbReference type="ChEBI" id="CHEBI:30616"/>
    </ligand>
</feature>
<comment type="pathway">
    <text evidence="5 6">Purine metabolism; IMP biosynthesis via de novo pathway; 5-amino-1-(5-phospho-D-ribosyl)imidazole-4-carboxylate from 5-amino-1-(5-phospho-D-ribosyl)imidazole (N5-CAIR route): step 1/2.</text>
</comment>
<dbReference type="GO" id="GO:0005524">
    <property type="term" value="F:ATP binding"/>
    <property type="evidence" value="ECO:0007669"/>
    <property type="project" value="UniProtKB-UniRule"/>
</dbReference>
<dbReference type="Proteomes" id="UP000594903">
    <property type="component" value="Chromosome"/>
</dbReference>
<keyword evidence="3 5" id="KW-0658">Purine biosynthesis</keyword>
<feature type="binding site" evidence="5">
    <location>
        <position position="115"/>
    </location>
    <ligand>
        <name>ATP</name>
        <dbReference type="ChEBI" id="CHEBI:30616"/>
    </ligand>
</feature>
<dbReference type="PANTHER" id="PTHR11609:SF5">
    <property type="entry name" value="PHOSPHORIBOSYLAMINOIMIDAZOLE CARBOXYLASE"/>
    <property type="match status" value="1"/>
</dbReference>
<evidence type="ECO:0000313" key="9">
    <source>
        <dbReference type="EMBL" id="SUA51619.1"/>
    </source>
</evidence>
<dbReference type="GO" id="GO:0006189">
    <property type="term" value="P:'de novo' IMP biosynthetic process"/>
    <property type="evidence" value="ECO:0007669"/>
    <property type="project" value="UniProtKB-UniRule"/>
</dbReference>
<comment type="catalytic activity">
    <reaction evidence="5 6">
        <text>5-amino-1-(5-phospho-beta-D-ribosyl)imidazole + hydrogencarbonate + ATP = 5-carboxyamino-1-(5-phospho-D-ribosyl)imidazole + ADP + phosphate + 2 H(+)</text>
        <dbReference type="Rhea" id="RHEA:19317"/>
        <dbReference type="ChEBI" id="CHEBI:15378"/>
        <dbReference type="ChEBI" id="CHEBI:17544"/>
        <dbReference type="ChEBI" id="CHEBI:30616"/>
        <dbReference type="ChEBI" id="CHEBI:43474"/>
        <dbReference type="ChEBI" id="CHEBI:58730"/>
        <dbReference type="ChEBI" id="CHEBI:137981"/>
        <dbReference type="ChEBI" id="CHEBI:456216"/>
        <dbReference type="EC" id="6.3.4.18"/>
    </reaction>
</comment>
<protein>
    <recommendedName>
        <fullName evidence="5 6">N5-carboxyaminoimidazole ribonucleotide synthase</fullName>
        <shortName evidence="5 6">N5-CAIR synthase</shortName>
        <ecNumber evidence="5 6">6.3.4.18</ecNumber>
    </recommendedName>
    <alternativeName>
        <fullName evidence="5 6">5-(carboxyamino)imidazole ribonucleotide synthetase</fullName>
    </alternativeName>
</protein>
<dbReference type="UniPathway" id="UPA00074">
    <property type="reaction ID" value="UER00942"/>
</dbReference>
<evidence type="ECO:0000313" key="11">
    <source>
        <dbReference type="Proteomes" id="UP000594903"/>
    </source>
</evidence>
<dbReference type="InterPro" id="IPR005875">
    <property type="entry name" value="PurK"/>
</dbReference>
<dbReference type="GO" id="GO:0005829">
    <property type="term" value="C:cytosol"/>
    <property type="evidence" value="ECO:0007669"/>
    <property type="project" value="TreeGrafter"/>
</dbReference>
<proteinExistence type="inferred from homology"/>
<comment type="function">
    <text evidence="6">Catalyzes the ATP-dependent conversion of 5-aminoimidazole ribonucleotide (AIR) and HCO(3)- to N5-carboxyaminoimidazole ribonucleotide (N5-CAIR).</text>
</comment>
<dbReference type="EMBL" id="CP065725">
    <property type="protein sequence ID" value="QPT40611.1"/>
    <property type="molecule type" value="Genomic_DNA"/>
</dbReference>
<dbReference type="InterPro" id="IPR011054">
    <property type="entry name" value="Rudment_hybrid_motif"/>
</dbReference>
<dbReference type="GO" id="GO:0034028">
    <property type="term" value="F:5-(carboxyamino)imidazole ribonucleotide synthase activity"/>
    <property type="evidence" value="ECO:0007669"/>
    <property type="project" value="UniProtKB-UniRule"/>
</dbReference>
<dbReference type="SUPFAM" id="SSF52440">
    <property type="entry name" value="PreATP-grasp domain"/>
    <property type="match status" value="1"/>
</dbReference>
<comment type="function">
    <text evidence="5">Catalyzes the ATP-dependent conversion of 5-aminoimidazole ribonucleotide (AIR) and HCO(3)(-) to N5-carboxyaminoimidazole ribonucleotide (N5-CAIR).</text>
</comment>
<organism evidence="9 10">
    <name type="scientific">Oligella ureolytica</name>
    <dbReference type="NCBI Taxonomy" id="90244"/>
    <lineage>
        <taxon>Bacteria</taxon>
        <taxon>Pseudomonadati</taxon>
        <taxon>Pseudomonadota</taxon>
        <taxon>Betaproteobacteria</taxon>
        <taxon>Burkholderiales</taxon>
        <taxon>Alcaligenaceae</taxon>
        <taxon>Oligella</taxon>
    </lineage>
</organism>
<evidence type="ECO:0000256" key="1">
    <source>
        <dbReference type="ARBA" id="ARBA00022598"/>
    </source>
</evidence>
<dbReference type="NCBIfam" id="NF004679">
    <property type="entry name" value="PRK06019.1-5"/>
    <property type="match status" value="1"/>
</dbReference>
<evidence type="ECO:0000259" key="7">
    <source>
        <dbReference type="PROSITE" id="PS50975"/>
    </source>
</evidence>
<comment type="similarity">
    <text evidence="5 6">Belongs to the PurK/PurT family.</text>
</comment>
<dbReference type="RefSeq" id="WP_018574239.1">
    <property type="nucleotide sequence ID" value="NZ_CP065725.1"/>
</dbReference>
<keyword evidence="4 5" id="KW-0067">ATP-binding</keyword>
<dbReference type="FunFam" id="3.30.1490.20:FF:000015">
    <property type="entry name" value="N5-carboxyaminoimidazole ribonucleotide synthase"/>
    <property type="match status" value="1"/>
</dbReference>
<dbReference type="EMBL" id="UGSB01000001">
    <property type="protein sequence ID" value="SUA51619.1"/>
    <property type="molecule type" value="Genomic_DNA"/>
</dbReference>
<dbReference type="InterPro" id="IPR040686">
    <property type="entry name" value="PurK_C"/>
</dbReference>
<reference evidence="8 11" key="2">
    <citation type="submission" date="2020-12" db="EMBL/GenBank/DDBJ databases">
        <title>FDA dAtabase for Regulatory Grade micrObial Sequences (FDA-ARGOS): Supporting development and validation of Infectious Disease Dx tests.</title>
        <authorList>
            <person name="Sproer C."/>
            <person name="Gronow S."/>
            <person name="Severitt S."/>
            <person name="Schroder I."/>
            <person name="Tallon L."/>
            <person name="Sadzewicz L."/>
            <person name="Zhao X."/>
            <person name="Boylan J."/>
            <person name="Ott S."/>
            <person name="Bowen H."/>
            <person name="Vavikolanu K."/>
            <person name="Mehta A."/>
            <person name="Aluvathingal J."/>
            <person name="Nadendla S."/>
            <person name="Lowell S."/>
            <person name="Myers T."/>
            <person name="Yan Y."/>
            <person name="Sichtig H."/>
        </authorList>
    </citation>
    <scope>NUCLEOTIDE SEQUENCE [LARGE SCALE GENOMIC DNA]</scope>
    <source>
        <strain evidence="8 11">FDAARGOS_872</strain>
    </source>
</reference>
<dbReference type="SUPFAM" id="SSF56059">
    <property type="entry name" value="Glutathione synthetase ATP-binding domain-like"/>
    <property type="match status" value="1"/>
</dbReference>
<dbReference type="Pfam" id="PF17769">
    <property type="entry name" value="PurK_C"/>
    <property type="match status" value="1"/>
</dbReference>
<keyword evidence="2 5" id="KW-0547">Nucleotide-binding</keyword>
<dbReference type="AlphaFoldDB" id="A0A378XCW2"/>
<dbReference type="GO" id="GO:0046872">
    <property type="term" value="F:metal ion binding"/>
    <property type="evidence" value="ECO:0007669"/>
    <property type="project" value="InterPro"/>
</dbReference>
<feature type="binding site" evidence="5">
    <location>
        <begin position="189"/>
        <end position="192"/>
    </location>
    <ligand>
        <name>ATP</name>
        <dbReference type="ChEBI" id="CHEBI:30616"/>
    </ligand>
</feature>
<dbReference type="EC" id="6.3.4.18" evidence="5 6"/>
<dbReference type="InterPro" id="IPR013815">
    <property type="entry name" value="ATP_grasp_subdomain_1"/>
</dbReference>
<dbReference type="OrthoDB" id="9804625at2"/>
<evidence type="ECO:0000313" key="8">
    <source>
        <dbReference type="EMBL" id="QPT40611.1"/>
    </source>
</evidence>
<dbReference type="Proteomes" id="UP000254603">
    <property type="component" value="Unassembled WGS sequence"/>
</dbReference>
<reference evidence="9 10" key="1">
    <citation type="submission" date="2018-06" db="EMBL/GenBank/DDBJ databases">
        <authorList>
            <consortium name="Pathogen Informatics"/>
            <person name="Doyle S."/>
        </authorList>
    </citation>
    <scope>NUCLEOTIDE SEQUENCE [LARGE SCALE GENOMIC DNA]</scope>
    <source>
        <strain evidence="9 10">NCTC11997</strain>
    </source>
</reference>
<feature type="binding site" evidence="5">
    <location>
        <position position="197"/>
    </location>
    <ligand>
        <name>ATP</name>
        <dbReference type="ChEBI" id="CHEBI:30616"/>
    </ligand>
</feature>
<dbReference type="Pfam" id="PF02222">
    <property type="entry name" value="ATP-grasp"/>
    <property type="match status" value="1"/>
</dbReference>
<dbReference type="InterPro" id="IPR016185">
    <property type="entry name" value="PreATP-grasp_dom_sf"/>
</dbReference>
<dbReference type="HAMAP" id="MF_01928">
    <property type="entry name" value="PurK"/>
    <property type="match status" value="1"/>
</dbReference>
<feature type="domain" description="ATP-grasp" evidence="7">
    <location>
        <begin position="119"/>
        <end position="314"/>
    </location>
</feature>
<evidence type="ECO:0000256" key="6">
    <source>
        <dbReference type="RuleBase" id="RU361200"/>
    </source>
</evidence>
<evidence type="ECO:0000256" key="2">
    <source>
        <dbReference type="ARBA" id="ARBA00022741"/>
    </source>
</evidence>
<gene>
    <name evidence="5 6 9" type="primary">purK</name>
    <name evidence="8" type="ORF">I6G29_03245</name>
    <name evidence="9" type="ORF">NCTC11997_00700</name>
</gene>
<dbReference type="SUPFAM" id="SSF51246">
    <property type="entry name" value="Rudiment single hybrid motif"/>
    <property type="match status" value="1"/>
</dbReference>
<dbReference type="NCBIfam" id="TIGR01161">
    <property type="entry name" value="purK"/>
    <property type="match status" value="1"/>
</dbReference>
<keyword evidence="11" id="KW-1185">Reference proteome</keyword>
<comment type="subunit">
    <text evidence="5 6">Homodimer.</text>
</comment>
<evidence type="ECO:0000313" key="10">
    <source>
        <dbReference type="Proteomes" id="UP000254603"/>
    </source>
</evidence>
<dbReference type="PANTHER" id="PTHR11609">
    <property type="entry name" value="PURINE BIOSYNTHESIS PROTEIN 6/7, PUR6/7"/>
    <property type="match status" value="1"/>
</dbReference>
<keyword evidence="1 5" id="KW-0436">Ligase</keyword>
<dbReference type="NCBIfam" id="NF004677">
    <property type="entry name" value="PRK06019.1-3"/>
    <property type="match status" value="1"/>
</dbReference>
<dbReference type="InterPro" id="IPR054350">
    <property type="entry name" value="PurT/PurK_preATP-grasp"/>
</dbReference>
<feature type="binding site" evidence="5">
    <location>
        <position position="220"/>
    </location>
    <ligand>
        <name>ATP</name>
        <dbReference type="ChEBI" id="CHEBI:30616"/>
    </ligand>
</feature>
<sequence length="408" mass="44089">MQHQRPPAYEQVIQPGEYLGMLGDGQLGRMFCHAAQAMGYHVVALGLEADGPTGQVAEQYITADYADEAALEKMASMIRSVTTEFENVPAMSLKQLSYTTRTAPAASSVAVVQDRLVEKSFISAQGVPVAAHAAIRNIEDLDTVDAALFPGILKATRFGYDGKGQAVVNSLQEAKQAFSELGGVECILEAKLPLAYEVSVILARNHQEDIAIYPVGVNKHINGILSSTTVYPELVPQDIVLEAQAHAKKLAIGLNYFGVMCVEFFVLDESKLPDGDGQPRLVANEIAPRPHNSGHYTINATTCSQFEQQVRVMAGLPLGDTSLLAPTIMLNILGDSWFVDGSEMATEPDWASVLALPGVSLHLYGKAEARKGRKMGHVNIVHHDIDTLYQTAQRVSDTLHLGAELNRG</sequence>
<accession>A0A378XCW2</accession>
<dbReference type="PROSITE" id="PS50975">
    <property type="entry name" value="ATP_GRASP"/>
    <property type="match status" value="1"/>
</dbReference>
<dbReference type="Gene3D" id="3.30.470.20">
    <property type="entry name" value="ATP-grasp fold, B domain"/>
    <property type="match status" value="1"/>
</dbReference>
<evidence type="ECO:0000256" key="3">
    <source>
        <dbReference type="ARBA" id="ARBA00022755"/>
    </source>
</evidence>
<dbReference type="Pfam" id="PF22660">
    <property type="entry name" value="RS_preATP-grasp-like"/>
    <property type="match status" value="1"/>
</dbReference>
<feature type="binding site" evidence="5">
    <location>
        <begin position="284"/>
        <end position="285"/>
    </location>
    <ligand>
        <name>ATP</name>
        <dbReference type="ChEBI" id="CHEBI:30616"/>
    </ligand>
</feature>
<dbReference type="InterPro" id="IPR003135">
    <property type="entry name" value="ATP-grasp_carboxylate-amine"/>
</dbReference>
<dbReference type="GO" id="GO:0004638">
    <property type="term" value="F:phosphoribosylaminoimidazole carboxylase activity"/>
    <property type="evidence" value="ECO:0007669"/>
    <property type="project" value="InterPro"/>
</dbReference>
<dbReference type="Gene3D" id="3.40.50.20">
    <property type="match status" value="1"/>
</dbReference>
<dbReference type="Gene3D" id="3.30.1490.20">
    <property type="entry name" value="ATP-grasp fold, A domain"/>
    <property type="match status" value="1"/>
</dbReference>
<evidence type="ECO:0000256" key="4">
    <source>
        <dbReference type="ARBA" id="ARBA00022840"/>
    </source>
</evidence>
<dbReference type="STRING" id="1122619.GCA_000373745_01054"/>
<evidence type="ECO:0000256" key="5">
    <source>
        <dbReference type="HAMAP-Rule" id="MF_01928"/>
    </source>
</evidence>
<name>A0A378XCW2_9BURK</name>
<dbReference type="InterPro" id="IPR011761">
    <property type="entry name" value="ATP-grasp"/>
</dbReference>
<feature type="binding site" evidence="5">
    <location>
        <begin position="159"/>
        <end position="165"/>
    </location>
    <ligand>
        <name>ATP</name>
        <dbReference type="ChEBI" id="CHEBI:30616"/>
    </ligand>
</feature>